<keyword evidence="5" id="KW-1185">Reference proteome</keyword>
<evidence type="ECO:0000313" key="5">
    <source>
        <dbReference type="Proteomes" id="UP000183832"/>
    </source>
</evidence>
<gene>
    <name evidence="4" type="ORF">CLUMA_CG011756</name>
</gene>
<dbReference type="GO" id="GO:0031083">
    <property type="term" value="C:BLOC-1 complex"/>
    <property type="evidence" value="ECO:0007669"/>
    <property type="project" value="InterPro"/>
</dbReference>
<dbReference type="AlphaFoldDB" id="A0A1J1IDQ9"/>
<dbReference type="STRING" id="568069.A0A1J1IDQ9"/>
<dbReference type="EMBL" id="CVRI01000047">
    <property type="protein sequence ID" value="CRK98397.1"/>
    <property type="molecule type" value="Genomic_DNA"/>
</dbReference>
<comment type="similarity">
    <text evidence="1">Belongs to the BLOC1S1 family.</text>
</comment>
<name>A0A1J1IDQ9_9DIPT</name>
<feature type="region of interest" description="Disordered" evidence="3">
    <location>
        <begin position="1"/>
        <end position="26"/>
    </location>
</feature>
<evidence type="ECO:0000256" key="2">
    <source>
        <dbReference type="ARBA" id="ARBA00019577"/>
    </source>
</evidence>
<proteinExistence type="inferred from homology"/>
<dbReference type="Proteomes" id="UP000183832">
    <property type="component" value="Unassembled WGS sequence"/>
</dbReference>
<accession>A0A1J1IDQ9</accession>
<dbReference type="InterPro" id="IPR009395">
    <property type="entry name" value="BLOC1S1"/>
</dbReference>
<dbReference type="Pfam" id="PF06320">
    <property type="entry name" value="GCN5L1"/>
    <property type="match status" value="1"/>
</dbReference>
<feature type="compositionally biased region" description="Basic and acidic residues" evidence="3">
    <location>
        <begin position="8"/>
        <end position="26"/>
    </location>
</feature>
<dbReference type="OrthoDB" id="20018at2759"/>
<evidence type="ECO:0000313" key="4">
    <source>
        <dbReference type="EMBL" id="CRK98397.1"/>
    </source>
</evidence>
<organism evidence="4 5">
    <name type="scientific">Clunio marinus</name>
    <dbReference type="NCBI Taxonomy" id="568069"/>
    <lineage>
        <taxon>Eukaryota</taxon>
        <taxon>Metazoa</taxon>
        <taxon>Ecdysozoa</taxon>
        <taxon>Arthropoda</taxon>
        <taxon>Hexapoda</taxon>
        <taxon>Insecta</taxon>
        <taxon>Pterygota</taxon>
        <taxon>Neoptera</taxon>
        <taxon>Endopterygota</taxon>
        <taxon>Diptera</taxon>
        <taxon>Nematocera</taxon>
        <taxon>Chironomoidea</taxon>
        <taxon>Chironomidae</taxon>
        <taxon>Clunio</taxon>
    </lineage>
</organism>
<protein>
    <recommendedName>
        <fullName evidence="2">Biogenesis of lysosome-related organelles complex 1 subunit 1</fullName>
    </recommendedName>
</protein>
<reference evidence="4 5" key="1">
    <citation type="submission" date="2015-04" db="EMBL/GenBank/DDBJ databases">
        <authorList>
            <person name="Syromyatnikov M.Y."/>
            <person name="Popov V.N."/>
        </authorList>
    </citation>
    <scope>NUCLEOTIDE SEQUENCE [LARGE SCALE GENOMIC DNA]</scope>
</reference>
<dbReference type="PANTHER" id="PTHR13073">
    <property type="entry name" value="BLOC-1 COMPLEX SUBUNIT 1"/>
    <property type="match status" value="1"/>
</dbReference>
<sequence length="121" mass="13993">MLSSMLKQHQETIKGRNETQEKLKRETLESANELTVNLVDHLNVGVAQAYLNQKRLDQEAKNLNTNANNFNKQTQQWLSLIENFTSSLKELGDVENWAKTIEKDMRTITSALEVAYKIERE</sequence>
<dbReference type="GO" id="GO:0016197">
    <property type="term" value="P:endosomal transport"/>
    <property type="evidence" value="ECO:0007669"/>
    <property type="project" value="TreeGrafter"/>
</dbReference>
<evidence type="ECO:0000256" key="1">
    <source>
        <dbReference type="ARBA" id="ARBA00007133"/>
    </source>
</evidence>
<dbReference type="PANTHER" id="PTHR13073:SF0">
    <property type="entry name" value="BIOGENESIS OF LYSOSOME-RELATED ORGANELLES COMPLEX 1 SUBUNIT 1"/>
    <property type="match status" value="1"/>
</dbReference>
<evidence type="ECO:0000256" key="3">
    <source>
        <dbReference type="SAM" id="MobiDB-lite"/>
    </source>
</evidence>